<name>A0A3S5DZ12_9STRE</name>
<dbReference type="GO" id="GO:0016787">
    <property type="term" value="F:hydrolase activity"/>
    <property type="evidence" value="ECO:0007669"/>
    <property type="project" value="UniProtKB-KW"/>
</dbReference>
<evidence type="ECO:0000313" key="4">
    <source>
        <dbReference type="EMBL" id="VED66333.1"/>
    </source>
</evidence>
<dbReference type="InterPro" id="IPR044911">
    <property type="entry name" value="V-type_ATPase_csu/dsu_dom_3"/>
</dbReference>
<dbReference type="Gene3D" id="1.10.132.50">
    <property type="entry name" value="ATP synthase (C/AC39) subunit, domain 3"/>
    <property type="match status" value="1"/>
</dbReference>
<evidence type="ECO:0000256" key="3">
    <source>
        <dbReference type="ARBA" id="ARBA00023065"/>
    </source>
</evidence>
<reference evidence="4 5" key="1">
    <citation type="submission" date="2018-12" db="EMBL/GenBank/DDBJ databases">
        <authorList>
            <consortium name="Pathogen Informatics"/>
        </authorList>
    </citation>
    <scope>NUCLEOTIDE SEQUENCE [LARGE SCALE GENOMIC DNA]</scope>
    <source>
        <strain evidence="4 5">NCTC3166</strain>
    </source>
</reference>
<dbReference type="GO" id="GO:0046961">
    <property type="term" value="F:proton-transporting ATPase activity, rotational mechanism"/>
    <property type="evidence" value="ECO:0007669"/>
    <property type="project" value="InterPro"/>
</dbReference>
<dbReference type="InterPro" id="IPR035067">
    <property type="entry name" value="V-type_ATPase_csu/dsu"/>
</dbReference>
<sequence length="336" mass="38247">MSERTYSQVNTGISVREASFLSPAQFDALLNSSDAEARANLLQGTAYALEADQLRQVQVVEQALMKHLLAEYDWAYQVAPNPAVVDLFALKYTYHNLKVFLKERATGRDLNFLLLDAGPYSLAVLEQVAKTFSSENCPEFMAQEVAATWQEYVDYQDIRVLEIGMDLAYFDHLKRLSKDMGHPLLESLVTLTIDCYNVITVERALSLKKPGSFMKQLLSDAGTLSAREVIQCVEQGNLISWFQQVNPLPYDVELSRYEEQMRAGRVSAETVEYLEHVIKYRILEQASFETDGPLPLARYLFGKELEVKNLRLVLTGLDNQLPIDKIKERMRPIYGQ</sequence>
<dbReference type="SUPFAM" id="SSF103486">
    <property type="entry name" value="V-type ATP synthase subunit C"/>
    <property type="match status" value="1"/>
</dbReference>
<comment type="similarity">
    <text evidence="1">Belongs to the V-ATPase V0D/AC39 subunit family.</text>
</comment>
<protein>
    <submittedName>
        <fullName evidence="4">V-type ATP synthase subunit C</fullName>
        <ecNumber evidence="4">3.6.3.14</ecNumber>
    </submittedName>
</protein>
<dbReference type="InterPro" id="IPR050873">
    <property type="entry name" value="V-ATPase_V0D/AC39_subunit"/>
</dbReference>
<evidence type="ECO:0000256" key="1">
    <source>
        <dbReference type="ARBA" id="ARBA00006709"/>
    </source>
</evidence>
<keyword evidence="4" id="KW-0378">Hydrolase</keyword>
<organism evidence="4 5">
    <name type="scientific">Streptococcus viridans</name>
    <dbReference type="NCBI Taxonomy" id="78535"/>
    <lineage>
        <taxon>Bacteria</taxon>
        <taxon>Bacillati</taxon>
        <taxon>Bacillota</taxon>
        <taxon>Bacilli</taxon>
        <taxon>Lactobacillales</taxon>
        <taxon>Streptococcaceae</taxon>
        <taxon>Streptococcus</taxon>
    </lineage>
</organism>
<gene>
    <name evidence="4" type="primary">ntpC</name>
    <name evidence="4" type="ORF">NCTC3166_00099</name>
</gene>
<accession>A0A3S5DZ12</accession>
<dbReference type="Proteomes" id="UP000270025">
    <property type="component" value="Chromosome"/>
</dbReference>
<dbReference type="Pfam" id="PF01992">
    <property type="entry name" value="vATP-synt_AC39"/>
    <property type="match status" value="1"/>
</dbReference>
<dbReference type="AlphaFoldDB" id="A0A3S5DZ12"/>
<keyword evidence="3" id="KW-0406">Ion transport</keyword>
<dbReference type="EMBL" id="LR134266">
    <property type="protein sequence ID" value="VED66333.1"/>
    <property type="molecule type" value="Genomic_DNA"/>
</dbReference>
<dbReference type="PANTHER" id="PTHR38682:SF1">
    <property type="entry name" value="V-TYPE ATP SYNTHASE SUBUNIT C"/>
    <property type="match status" value="1"/>
</dbReference>
<dbReference type="KEGG" id="svf:NCTC3166_00099"/>
<dbReference type="PANTHER" id="PTHR38682">
    <property type="entry name" value="V-TYPE ATP SYNTHASE SUBUNIT C"/>
    <property type="match status" value="1"/>
</dbReference>
<evidence type="ECO:0000313" key="5">
    <source>
        <dbReference type="Proteomes" id="UP000270025"/>
    </source>
</evidence>
<dbReference type="EC" id="3.6.3.14" evidence="4"/>
<dbReference type="InterPro" id="IPR036079">
    <property type="entry name" value="ATPase_csu/dsu_sf"/>
</dbReference>
<dbReference type="InterPro" id="IPR002843">
    <property type="entry name" value="ATPase_V0-cplx_csu/dsu"/>
</dbReference>
<dbReference type="Gene3D" id="1.20.1690.10">
    <property type="entry name" value="V-type ATP synthase subunit C domain"/>
    <property type="match status" value="2"/>
</dbReference>
<keyword evidence="5" id="KW-1185">Reference proteome</keyword>
<dbReference type="RefSeq" id="WP_126403606.1">
    <property type="nucleotide sequence ID" value="NZ_LR134266.1"/>
</dbReference>
<keyword evidence="2" id="KW-0813">Transport</keyword>
<proteinExistence type="inferred from homology"/>
<evidence type="ECO:0000256" key="2">
    <source>
        <dbReference type="ARBA" id="ARBA00022448"/>
    </source>
</evidence>